<organism evidence="2 3">
    <name type="scientific">Steccherinum ochraceum</name>
    <dbReference type="NCBI Taxonomy" id="92696"/>
    <lineage>
        <taxon>Eukaryota</taxon>
        <taxon>Fungi</taxon>
        <taxon>Dikarya</taxon>
        <taxon>Basidiomycota</taxon>
        <taxon>Agaricomycotina</taxon>
        <taxon>Agaricomycetes</taxon>
        <taxon>Polyporales</taxon>
        <taxon>Steccherinaceae</taxon>
        <taxon>Steccherinum</taxon>
    </lineage>
</organism>
<dbReference type="Proteomes" id="UP000292702">
    <property type="component" value="Unassembled WGS sequence"/>
</dbReference>
<evidence type="ECO:0000256" key="1">
    <source>
        <dbReference type="SAM" id="MobiDB-lite"/>
    </source>
</evidence>
<dbReference type="EMBL" id="RWJN01000405">
    <property type="protein sequence ID" value="TCD62069.1"/>
    <property type="molecule type" value="Genomic_DNA"/>
</dbReference>
<keyword evidence="3" id="KW-1185">Reference proteome</keyword>
<dbReference type="AlphaFoldDB" id="A0A4R0RCG0"/>
<accession>A0A4R0RCG0</accession>
<reference evidence="2 3" key="1">
    <citation type="submission" date="2018-11" db="EMBL/GenBank/DDBJ databases">
        <title>Genome assembly of Steccherinum ochraceum LE-BIN_3174, the white-rot fungus of the Steccherinaceae family (The Residual Polyporoid clade, Polyporales, Basidiomycota).</title>
        <authorList>
            <person name="Fedorova T.V."/>
            <person name="Glazunova O.A."/>
            <person name="Landesman E.O."/>
            <person name="Moiseenko K.V."/>
            <person name="Psurtseva N.V."/>
            <person name="Savinova O.S."/>
            <person name="Shakhova N.V."/>
            <person name="Tyazhelova T.V."/>
            <person name="Vasina D.V."/>
        </authorList>
    </citation>
    <scope>NUCLEOTIDE SEQUENCE [LARGE SCALE GENOMIC DNA]</scope>
    <source>
        <strain evidence="2 3">LE-BIN_3174</strain>
    </source>
</reference>
<proteinExistence type="predicted"/>
<protein>
    <submittedName>
        <fullName evidence="2">Uncharacterized protein</fullName>
    </submittedName>
</protein>
<name>A0A4R0RCG0_9APHY</name>
<dbReference type="STRING" id="92696.A0A4R0RCG0"/>
<gene>
    <name evidence="2" type="ORF">EIP91_007509</name>
</gene>
<feature type="region of interest" description="Disordered" evidence="1">
    <location>
        <begin position="192"/>
        <end position="286"/>
    </location>
</feature>
<evidence type="ECO:0000313" key="3">
    <source>
        <dbReference type="Proteomes" id="UP000292702"/>
    </source>
</evidence>
<feature type="compositionally biased region" description="Basic and acidic residues" evidence="1">
    <location>
        <begin position="242"/>
        <end position="251"/>
    </location>
</feature>
<feature type="compositionally biased region" description="Low complexity" evidence="1">
    <location>
        <begin position="205"/>
        <end position="237"/>
    </location>
</feature>
<comment type="caution">
    <text evidence="2">The sequence shown here is derived from an EMBL/GenBank/DDBJ whole genome shotgun (WGS) entry which is preliminary data.</text>
</comment>
<sequence length="320" mass="35439">MNILTPGCNPGEANWKHTTTYPVSPRLLVMLRSNAMMPMQKFLDAGFTKEEAAAATPSVWGDKIPDNSYYKDFPRSMASVRYVPPVRGHDALAALIQNQRELGRRVDDVLTFQLHMLSSEQSFRVNSLRLENSPVWLTFKSPRKLIETLRYFETEQAGEATRGASNWSPTAGGPVYARRSYASLIRQLEYFAEHGSPPPPPTRPQPTASTSTPAPTAPASTSSSRPSAPRSTTTPPTTQDPSFHDMLRARTDPSSLPTPLSPSSHKKKTEEWAKMGTGTEVPEAKPRNPVLRRKVYAVPESVRVAERMLLQRLVVGVFPG</sequence>
<evidence type="ECO:0000313" key="2">
    <source>
        <dbReference type="EMBL" id="TCD62069.1"/>
    </source>
</evidence>
<dbReference type="OrthoDB" id="5340163at2759"/>
<feature type="compositionally biased region" description="Low complexity" evidence="1">
    <location>
        <begin position="253"/>
        <end position="263"/>
    </location>
</feature>